<sequence length="365" mass="41258">MSDLRALSKGLQMLNQMTALILNSLLLYLVKNYTRRMGNFKVFVNISAAINVGLCFVLAIFNPATTTIQQYFALNSTFGYFAQQEIYESRYFSAVVCASFSLPFSFVVIHILYRYWTVMRPERRQWFRQAWFIVLLALYVAVDISFCYSRNILLTPSDPTATTFFVNEFFRETYNVTANEAGFIIVEYWQEGHLNILAVFFLLSVVSRFFVELIFCTVLATKTRAGIAASDSISEGHRTMQLKFVQTICAQMIIPSISVYAPLLLILLSPLVGTPSYSLSCVFPFLASCYPVWDAAAIICLIRDYREGVYTMITGKTVRNEISGYSTRGTTGAFTSNWTRTANLPRTSNPNSSSQSDSKPGTEKH</sequence>
<protein>
    <submittedName>
        <fullName evidence="3">G protein-coupled receptor</fullName>
    </submittedName>
</protein>
<keyword evidence="2" id="KW-0472">Membrane</keyword>
<keyword evidence="2" id="KW-0812">Transmembrane</keyword>
<reference evidence="4" key="1">
    <citation type="journal article" date="2008" name="Nat. Genet.">
        <title>The Pristionchus pacificus genome provides a unique perspective on nematode lifestyle and parasitism.</title>
        <authorList>
            <person name="Dieterich C."/>
            <person name="Clifton S.W."/>
            <person name="Schuster L.N."/>
            <person name="Chinwalla A."/>
            <person name="Delehaunty K."/>
            <person name="Dinkelacker I."/>
            <person name="Fulton L."/>
            <person name="Fulton R."/>
            <person name="Godfrey J."/>
            <person name="Minx P."/>
            <person name="Mitreva M."/>
            <person name="Roeseler W."/>
            <person name="Tian H."/>
            <person name="Witte H."/>
            <person name="Yang S.P."/>
            <person name="Wilson R.K."/>
            <person name="Sommer R.J."/>
        </authorList>
    </citation>
    <scope>NUCLEOTIDE SEQUENCE [LARGE SCALE GENOMIC DNA]</scope>
    <source>
        <strain evidence="4">PS312</strain>
    </source>
</reference>
<dbReference type="Proteomes" id="UP000005239">
    <property type="component" value="Unassembled WGS sequence"/>
</dbReference>
<feature type="transmembrane region" description="Helical" evidence="2">
    <location>
        <begin position="248"/>
        <end position="271"/>
    </location>
</feature>
<feature type="transmembrane region" description="Helical" evidence="2">
    <location>
        <begin position="277"/>
        <end position="302"/>
    </location>
</feature>
<gene>
    <name evidence="3" type="primary">WBGene00272895</name>
</gene>
<proteinExistence type="predicted"/>
<dbReference type="EnsemblMetazoa" id="PPA34526.1">
    <property type="protein sequence ID" value="PPA34526.1"/>
    <property type="gene ID" value="WBGene00272895"/>
</dbReference>
<evidence type="ECO:0000256" key="1">
    <source>
        <dbReference type="SAM" id="MobiDB-lite"/>
    </source>
</evidence>
<feature type="transmembrane region" description="Helical" evidence="2">
    <location>
        <begin position="91"/>
        <end position="113"/>
    </location>
</feature>
<feature type="transmembrane region" description="Helical" evidence="2">
    <location>
        <begin position="42"/>
        <end position="61"/>
    </location>
</feature>
<dbReference type="PANTHER" id="PTHR22943">
    <property type="entry name" value="7-TRANSMEMBRANE DOMAIN RECEPTOR C.ELEGANS"/>
    <property type="match status" value="1"/>
</dbReference>
<feature type="region of interest" description="Disordered" evidence="1">
    <location>
        <begin position="340"/>
        <end position="365"/>
    </location>
</feature>
<evidence type="ECO:0000313" key="3">
    <source>
        <dbReference type="EnsemblMetazoa" id="PPA34526.1"/>
    </source>
</evidence>
<dbReference type="InterPro" id="IPR019428">
    <property type="entry name" value="7TM_GPCR_serpentine_rcpt_Str"/>
</dbReference>
<accession>A0A2A6C6H1</accession>
<feature type="transmembrane region" description="Helical" evidence="2">
    <location>
        <begin position="196"/>
        <end position="220"/>
    </location>
</feature>
<organism evidence="3 4">
    <name type="scientific">Pristionchus pacificus</name>
    <name type="common">Parasitic nematode worm</name>
    <dbReference type="NCBI Taxonomy" id="54126"/>
    <lineage>
        <taxon>Eukaryota</taxon>
        <taxon>Metazoa</taxon>
        <taxon>Ecdysozoa</taxon>
        <taxon>Nematoda</taxon>
        <taxon>Chromadorea</taxon>
        <taxon>Rhabditida</taxon>
        <taxon>Rhabditina</taxon>
        <taxon>Diplogasteromorpha</taxon>
        <taxon>Diplogasteroidea</taxon>
        <taxon>Neodiplogasteridae</taxon>
        <taxon>Pristionchus</taxon>
    </lineage>
</organism>
<evidence type="ECO:0000256" key="2">
    <source>
        <dbReference type="SAM" id="Phobius"/>
    </source>
</evidence>
<dbReference type="Pfam" id="PF10326">
    <property type="entry name" value="7TM_GPCR_Str"/>
    <property type="match status" value="1"/>
</dbReference>
<name>A0A2A6C6H1_PRIPA</name>
<dbReference type="AlphaFoldDB" id="A0A2A6C6H1"/>
<dbReference type="PANTHER" id="PTHR22943:SF248">
    <property type="entry name" value="SEVEN TM RECEPTOR"/>
    <property type="match status" value="1"/>
</dbReference>
<keyword evidence="4" id="KW-1185">Reference proteome</keyword>
<evidence type="ECO:0000313" key="4">
    <source>
        <dbReference type="Proteomes" id="UP000005239"/>
    </source>
</evidence>
<keyword evidence="2" id="KW-1133">Transmembrane helix</keyword>
<feature type="compositionally biased region" description="Low complexity" evidence="1">
    <location>
        <begin position="348"/>
        <end position="358"/>
    </location>
</feature>
<feature type="transmembrane region" description="Helical" evidence="2">
    <location>
        <begin position="125"/>
        <end position="146"/>
    </location>
</feature>
<dbReference type="SUPFAM" id="SSF81321">
    <property type="entry name" value="Family A G protein-coupled receptor-like"/>
    <property type="match status" value="1"/>
</dbReference>
<feature type="transmembrane region" description="Helical" evidence="2">
    <location>
        <begin position="12"/>
        <end position="30"/>
    </location>
</feature>
<accession>A0A8R1UN83</accession>
<reference evidence="3" key="2">
    <citation type="submission" date="2022-06" db="UniProtKB">
        <authorList>
            <consortium name="EnsemblMetazoa"/>
        </authorList>
    </citation>
    <scope>IDENTIFICATION</scope>
    <source>
        <strain evidence="3">PS312</strain>
    </source>
</reference>